<accession>A0A493T5I6</accession>
<evidence type="ECO:0000313" key="2">
    <source>
        <dbReference type="Ensembl" id="ENSAPLP00000020968.1"/>
    </source>
</evidence>
<dbReference type="GO" id="GO:0070772">
    <property type="term" value="C:PAS complex"/>
    <property type="evidence" value="ECO:0007669"/>
    <property type="project" value="InterPro"/>
</dbReference>
<feature type="region of interest" description="Disordered" evidence="1">
    <location>
        <begin position="57"/>
        <end position="77"/>
    </location>
</feature>
<reference evidence="2 3" key="1">
    <citation type="submission" date="2017-10" db="EMBL/GenBank/DDBJ databases">
        <title>A new Pekin duck reference genome.</title>
        <authorList>
            <person name="Hou Z.-C."/>
            <person name="Zhou Z.-K."/>
            <person name="Zhu F."/>
            <person name="Hou S.-S."/>
        </authorList>
    </citation>
    <scope>NUCLEOTIDE SEQUENCE [LARGE SCALE GENOMIC DNA]</scope>
</reference>
<keyword evidence="3" id="KW-1185">Reference proteome</keyword>
<dbReference type="PANTHER" id="PTHR16023:SF0">
    <property type="entry name" value="PROTEIN VAC14 HOMOLOG"/>
    <property type="match status" value="1"/>
</dbReference>
<sequence>MMTRIAVLKWLYHLYIKTPRKMFRHTDSLFPILLRTLSDESDEVILKDLEVLAEIASSPAGQTEGHGPSETTDPRPGQVELHIPGRNSQLSVKGLECSPSTPTMNSYFYKFMINLLKRFSSERKLLETRGAFIIRSEPCCPADNTIHSEDLESHFSFVLSPFLTCISKCY</sequence>
<dbReference type="GeneTree" id="ENSGT00390000008385"/>
<dbReference type="InterPro" id="IPR026825">
    <property type="entry name" value="Vac14"/>
</dbReference>
<evidence type="ECO:0000313" key="3">
    <source>
        <dbReference type="Proteomes" id="UP000016666"/>
    </source>
</evidence>
<proteinExistence type="predicted"/>
<organism evidence="2 3">
    <name type="scientific">Anas platyrhynchos platyrhynchos</name>
    <name type="common">Northern mallard</name>
    <dbReference type="NCBI Taxonomy" id="8840"/>
    <lineage>
        <taxon>Eukaryota</taxon>
        <taxon>Metazoa</taxon>
        <taxon>Chordata</taxon>
        <taxon>Craniata</taxon>
        <taxon>Vertebrata</taxon>
        <taxon>Euteleostomi</taxon>
        <taxon>Archelosauria</taxon>
        <taxon>Archosauria</taxon>
        <taxon>Dinosauria</taxon>
        <taxon>Saurischia</taxon>
        <taxon>Theropoda</taxon>
        <taxon>Coelurosauria</taxon>
        <taxon>Aves</taxon>
        <taxon>Neognathae</taxon>
        <taxon>Galloanserae</taxon>
        <taxon>Anseriformes</taxon>
        <taxon>Anatidae</taxon>
        <taxon>Anatinae</taxon>
        <taxon>Anas</taxon>
    </lineage>
</organism>
<dbReference type="GO" id="GO:0006661">
    <property type="term" value="P:phosphatidylinositol biosynthetic process"/>
    <property type="evidence" value="ECO:0007669"/>
    <property type="project" value="InterPro"/>
</dbReference>
<name>A0A493T5I6_ANAPP</name>
<dbReference type="AlphaFoldDB" id="A0A493T5I6"/>
<reference evidence="2" key="2">
    <citation type="submission" date="2025-08" db="UniProtKB">
        <authorList>
            <consortium name="Ensembl"/>
        </authorList>
    </citation>
    <scope>IDENTIFICATION</scope>
</reference>
<reference evidence="2" key="3">
    <citation type="submission" date="2025-09" db="UniProtKB">
        <authorList>
            <consortium name="Ensembl"/>
        </authorList>
    </citation>
    <scope>IDENTIFICATION</scope>
</reference>
<dbReference type="OMA" id="IRSEPCC"/>
<dbReference type="GO" id="GO:0010008">
    <property type="term" value="C:endosome membrane"/>
    <property type="evidence" value="ECO:0007669"/>
    <property type="project" value="TreeGrafter"/>
</dbReference>
<protein>
    <submittedName>
        <fullName evidence="2">Uncharacterized protein</fullName>
    </submittedName>
</protein>
<dbReference type="SUPFAM" id="SSF48371">
    <property type="entry name" value="ARM repeat"/>
    <property type="match status" value="1"/>
</dbReference>
<dbReference type="PANTHER" id="PTHR16023">
    <property type="entry name" value="TAX1 BINDING PROTEIN-RELATED"/>
    <property type="match status" value="1"/>
</dbReference>
<dbReference type="Ensembl" id="ENSAPLT00000034559.1">
    <property type="protein sequence ID" value="ENSAPLP00000020968.1"/>
    <property type="gene ID" value="ENSAPLG00000027161.1"/>
</dbReference>
<dbReference type="InterPro" id="IPR016024">
    <property type="entry name" value="ARM-type_fold"/>
</dbReference>
<dbReference type="Proteomes" id="UP000016666">
    <property type="component" value="Chromosome 12"/>
</dbReference>
<evidence type="ECO:0000256" key="1">
    <source>
        <dbReference type="SAM" id="MobiDB-lite"/>
    </source>
</evidence>
<dbReference type="STRING" id="8840.ENSAPLP00000020968"/>